<comment type="subcellular location">
    <subcellularLocation>
        <location evidence="1">Nucleus</location>
    </subcellularLocation>
</comment>
<feature type="compositionally biased region" description="Low complexity" evidence="7">
    <location>
        <begin position="287"/>
        <end position="298"/>
    </location>
</feature>
<keyword evidence="4" id="KW-0805">Transcription regulation</keyword>
<evidence type="ECO:0000259" key="8">
    <source>
        <dbReference type="Pfam" id="PF00249"/>
    </source>
</evidence>
<evidence type="ECO:0000256" key="1">
    <source>
        <dbReference type="ARBA" id="ARBA00004123"/>
    </source>
</evidence>
<name>A0ABM0U1X1_CAMSA</name>
<evidence type="ECO:0000313" key="9">
    <source>
        <dbReference type="Proteomes" id="UP000694864"/>
    </source>
</evidence>
<proteinExistence type="predicted"/>
<dbReference type="InterPro" id="IPR044847">
    <property type="entry name" value="KAN_fam"/>
</dbReference>
<evidence type="ECO:0000313" key="10">
    <source>
        <dbReference type="RefSeq" id="XP_010434628.1"/>
    </source>
</evidence>
<gene>
    <name evidence="10" type="primary">LOC104718564</name>
</gene>
<dbReference type="InterPro" id="IPR001005">
    <property type="entry name" value="SANT/Myb"/>
</dbReference>
<organism evidence="9 10">
    <name type="scientific">Camelina sativa</name>
    <name type="common">False flax</name>
    <name type="synonym">Myagrum sativum</name>
    <dbReference type="NCBI Taxonomy" id="90675"/>
    <lineage>
        <taxon>Eukaryota</taxon>
        <taxon>Viridiplantae</taxon>
        <taxon>Streptophyta</taxon>
        <taxon>Embryophyta</taxon>
        <taxon>Tracheophyta</taxon>
        <taxon>Spermatophyta</taxon>
        <taxon>Magnoliopsida</taxon>
        <taxon>eudicotyledons</taxon>
        <taxon>Gunneridae</taxon>
        <taxon>Pentapetalae</taxon>
        <taxon>rosids</taxon>
        <taxon>malvids</taxon>
        <taxon>Brassicales</taxon>
        <taxon>Brassicaceae</taxon>
        <taxon>Camelineae</taxon>
        <taxon>Camelina</taxon>
    </lineage>
</organism>
<evidence type="ECO:0000256" key="6">
    <source>
        <dbReference type="ARBA" id="ARBA00023242"/>
    </source>
</evidence>
<feature type="region of interest" description="Disordered" evidence="7">
    <location>
        <begin position="218"/>
        <end position="240"/>
    </location>
</feature>
<evidence type="ECO:0000256" key="2">
    <source>
        <dbReference type="ARBA" id="ARBA00022473"/>
    </source>
</evidence>
<evidence type="ECO:0000256" key="5">
    <source>
        <dbReference type="ARBA" id="ARBA00023163"/>
    </source>
</evidence>
<dbReference type="GeneID" id="104718564"/>
<sequence>MELFPSQPDLYLKISRRREEEKENQEQEVERRLLGFRSKASDSDRDSSGNLIHALQFTSSKSEPIKTDNNQENNESLDQDLRSMLMMRPIRGIPLYKNQVRDHYYYSSTSPSPFFFSEVNGQHASRRIITNPNCSYNLHHRNRRQTQPQSPRFTAKRGVRAPRMRWTATLHAHFVHAVQLLGGHERATPKSVLELMDVQDLTLAHVKSHLQMYRTIKSTEKPTTSSGQSDTCENGTQVNSEREATDLQGLWNNSSSEARFHLKAKASSGVDISSNENKWKNMDGRCSSNERLSSDSSSLTGTRRETETPNLDFTLATPNLSAP</sequence>
<dbReference type="PANTHER" id="PTHR31496:SF25">
    <property type="entry name" value="TRANSCRIPTION FACTOR KAN3-RELATED"/>
    <property type="match status" value="1"/>
</dbReference>
<dbReference type="InterPro" id="IPR006447">
    <property type="entry name" value="Myb_dom_plants"/>
</dbReference>
<feature type="region of interest" description="Disordered" evidence="7">
    <location>
        <begin position="271"/>
        <end position="323"/>
    </location>
</feature>
<dbReference type="Pfam" id="PF00249">
    <property type="entry name" value="Myb_DNA-binding"/>
    <property type="match status" value="1"/>
</dbReference>
<accession>A0ABM0U1X1</accession>
<evidence type="ECO:0000256" key="7">
    <source>
        <dbReference type="SAM" id="MobiDB-lite"/>
    </source>
</evidence>
<dbReference type="Gene3D" id="1.10.10.60">
    <property type="entry name" value="Homeodomain-like"/>
    <property type="match status" value="1"/>
</dbReference>
<dbReference type="PANTHER" id="PTHR31496">
    <property type="entry name" value="TRANSCRIPTION FACTOR KAN2-RELATED"/>
    <property type="match status" value="1"/>
</dbReference>
<keyword evidence="9" id="KW-1185">Reference proteome</keyword>
<reference evidence="9" key="1">
    <citation type="journal article" date="2014" name="Nat. Commun.">
        <title>The emerging biofuel crop Camelina sativa retains a highly undifferentiated hexaploid genome structure.</title>
        <authorList>
            <person name="Kagale S."/>
            <person name="Koh C."/>
            <person name="Nixon J."/>
            <person name="Bollina V."/>
            <person name="Clarke W.E."/>
            <person name="Tuteja R."/>
            <person name="Spillane C."/>
            <person name="Robinson S.J."/>
            <person name="Links M.G."/>
            <person name="Clarke C."/>
            <person name="Higgins E.E."/>
            <person name="Huebert T."/>
            <person name="Sharpe A.G."/>
            <person name="Parkin I.A."/>
        </authorList>
    </citation>
    <scope>NUCLEOTIDE SEQUENCE [LARGE SCALE GENOMIC DNA]</scope>
    <source>
        <strain evidence="9">cv. DH55</strain>
    </source>
</reference>
<dbReference type="NCBIfam" id="TIGR01557">
    <property type="entry name" value="myb_SHAQKYF"/>
    <property type="match status" value="1"/>
</dbReference>
<feature type="region of interest" description="Disordered" evidence="7">
    <location>
        <begin position="1"/>
        <end position="50"/>
    </location>
</feature>
<feature type="domain" description="Myb-like" evidence="8">
    <location>
        <begin position="163"/>
        <end position="214"/>
    </location>
</feature>
<dbReference type="SUPFAM" id="SSF46689">
    <property type="entry name" value="Homeodomain-like"/>
    <property type="match status" value="1"/>
</dbReference>
<keyword evidence="3" id="KW-0221">Differentiation</keyword>
<dbReference type="Proteomes" id="UP000694864">
    <property type="component" value="Chromosome 10"/>
</dbReference>
<keyword evidence="6" id="KW-0539">Nucleus</keyword>
<reference evidence="10" key="2">
    <citation type="submission" date="2025-08" db="UniProtKB">
        <authorList>
            <consortium name="RefSeq"/>
        </authorList>
    </citation>
    <scope>IDENTIFICATION</scope>
    <source>
        <tissue evidence="10">Leaf</tissue>
    </source>
</reference>
<protein>
    <submittedName>
        <fullName evidence="10">Probable transcription factor KAN3</fullName>
    </submittedName>
</protein>
<keyword evidence="5" id="KW-0804">Transcription</keyword>
<evidence type="ECO:0000256" key="4">
    <source>
        <dbReference type="ARBA" id="ARBA00023015"/>
    </source>
</evidence>
<feature type="compositionally biased region" description="Basic and acidic residues" evidence="7">
    <location>
        <begin position="17"/>
        <end position="47"/>
    </location>
</feature>
<dbReference type="InterPro" id="IPR009057">
    <property type="entry name" value="Homeodomain-like_sf"/>
</dbReference>
<feature type="compositionally biased region" description="Polar residues" evidence="7">
    <location>
        <begin position="308"/>
        <end position="323"/>
    </location>
</feature>
<feature type="compositionally biased region" description="Polar residues" evidence="7">
    <location>
        <begin position="221"/>
        <end position="239"/>
    </location>
</feature>
<keyword evidence="2" id="KW-0217">Developmental protein</keyword>
<dbReference type="RefSeq" id="XP_010434628.1">
    <property type="nucleotide sequence ID" value="XM_010436326.2"/>
</dbReference>
<evidence type="ECO:0000256" key="3">
    <source>
        <dbReference type="ARBA" id="ARBA00022782"/>
    </source>
</evidence>